<protein>
    <submittedName>
        <fullName evidence="3">Uncharacterized protein</fullName>
    </submittedName>
</protein>
<name>A0A183CHK1_GLOPA</name>
<feature type="region of interest" description="Disordered" evidence="1">
    <location>
        <begin position="45"/>
        <end position="89"/>
    </location>
</feature>
<reference evidence="2" key="1">
    <citation type="submission" date="2014-05" db="EMBL/GenBank/DDBJ databases">
        <title>The genome and life-stage specific transcriptomes of Globodera pallida elucidate key aspects of plant parasitism by a cyst nematode.</title>
        <authorList>
            <person name="Cotton J.A."/>
            <person name="Lilley C.J."/>
            <person name="Jones L.M."/>
            <person name="Kikuchi T."/>
            <person name="Reid A.J."/>
            <person name="Thorpe P."/>
            <person name="Tsai I.J."/>
            <person name="Beasley H."/>
            <person name="Blok V."/>
            <person name="Cock P.J.A."/>
            <person name="Van den Akker S.E."/>
            <person name="Holroyd N."/>
            <person name="Hunt M."/>
            <person name="Mantelin S."/>
            <person name="Naghra H."/>
            <person name="Pain A."/>
            <person name="Palomares-Rius J.E."/>
            <person name="Zarowiecki M."/>
            <person name="Berriman M."/>
            <person name="Jones J.T."/>
            <person name="Urwin P.E."/>
        </authorList>
    </citation>
    <scope>NUCLEOTIDE SEQUENCE [LARGE SCALE GENOMIC DNA]</scope>
    <source>
        <strain evidence="2">Lindley</strain>
    </source>
</reference>
<evidence type="ECO:0000256" key="1">
    <source>
        <dbReference type="SAM" id="MobiDB-lite"/>
    </source>
</evidence>
<accession>A0A183CHK1</accession>
<organism evidence="2 3">
    <name type="scientific">Globodera pallida</name>
    <name type="common">Potato cyst nematode worm</name>
    <name type="synonym">Heterodera pallida</name>
    <dbReference type="NCBI Taxonomy" id="36090"/>
    <lineage>
        <taxon>Eukaryota</taxon>
        <taxon>Metazoa</taxon>
        <taxon>Ecdysozoa</taxon>
        <taxon>Nematoda</taxon>
        <taxon>Chromadorea</taxon>
        <taxon>Rhabditida</taxon>
        <taxon>Tylenchina</taxon>
        <taxon>Tylenchomorpha</taxon>
        <taxon>Tylenchoidea</taxon>
        <taxon>Heteroderidae</taxon>
        <taxon>Heteroderinae</taxon>
        <taxon>Globodera</taxon>
    </lineage>
</organism>
<feature type="compositionally biased region" description="Polar residues" evidence="1">
    <location>
        <begin position="46"/>
        <end position="57"/>
    </location>
</feature>
<evidence type="ECO:0000313" key="3">
    <source>
        <dbReference type="WBParaSite" id="GPLIN_001235700"/>
    </source>
</evidence>
<keyword evidence="2" id="KW-1185">Reference proteome</keyword>
<reference evidence="3" key="2">
    <citation type="submission" date="2016-06" db="UniProtKB">
        <authorList>
            <consortium name="WormBaseParasite"/>
        </authorList>
    </citation>
    <scope>IDENTIFICATION</scope>
</reference>
<dbReference type="WBParaSite" id="GPLIN_001235700">
    <property type="protein sequence ID" value="GPLIN_001235700"/>
    <property type="gene ID" value="GPLIN_001235700"/>
</dbReference>
<proteinExistence type="predicted"/>
<sequence>MLISTESTSGGDITADQEHLWPTLTNLDPSEQLRLLHARIAHLKRQQTVNSPTSSSADLVAQNAKRRRIEGHEAVQRGNEAVQGGNRRA</sequence>
<evidence type="ECO:0000313" key="2">
    <source>
        <dbReference type="Proteomes" id="UP000050741"/>
    </source>
</evidence>
<dbReference type="AlphaFoldDB" id="A0A183CHK1"/>
<dbReference type="Proteomes" id="UP000050741">
    <property type="component" value="Unassembled WGS sequence"/>
</dbReference>